<dbReference type="GO" id="GO:0005634">
    <property type="term" value="C:nucleus"/>
    <property type="evidence" value="ECO:0007669"/>
    <property type="project" value="TreeGrafter"/>
</dbReference>
<feature type="domain" description="G-patch" evidence="2">
    <location>
        <begin position="154"/>
        <end position="224"/>
    </location>
</feature>
<evidence type="ECO:0000313" key="4">
    <source>
        <dbReference type="Proteomes" id="UP000310108"/>
    </source>
</evidence>
<dbReference type="PANTHER" id="PTHR13384:SF19">
    <property type="entry name" value="G PATCH DOMAIN-CONTAINING PROTEIN 1"/>
    <property type="match status" value="1"/>
</dbReference>
<gene>
    <name evidence="3" type="primary">GPATCH1</name>
    <name evidence="3" type="ORF">CTA1_3876</name>
</gene>
<dbReference type="AlphaFoldDB" id="A0A4U6XRZ1"/>
<evidence type="ECO:0000259" key="2">
    <source>
        <dbReference type="PROSITE" id="PS50174"/>
    </source>
</evidence>
<dbReference type="PROSITE" id="PS50174">
    <property type="entry name" value="G_PATCH"/>
    <property type="match status" value="1"/>
</dbReference>
<dbReference type="Pfam" id="PF07713">
    <property type="entry name" value="DUF1604"/>
    <property type="match status" value="1"/>
</dbReference>
<dbReference type="Proteomes" id="UP000310108">
    <property type="component" value="Unassembled WGS sequence"/>
</dbReference>
<keyword evidence="4" id="KW-1185">Reference proteome</keyword>
<dbReference type="Pfam" id="PF26093">
    <property type="entry name" value="HTH_TGH"/>
    <property type="match status" value="1"/>
</dbReference>
<organism evidence="3 4">
    <name type="scientific">Colletotrichum tanaceti</name>
    <dbReference type="NCBI Taxonomy" id="1306861"/>
    <lineage>
        <taxon>Eukaryota</taxon>
        <taxon>Fungi</taxon>
        <taxon>Dikarya</taxon>
        <taxon>Ascomycota</taxon>
        <taxon>Pezizomycotina</taxon>
        <taxon>Sordariomycetes</taxon>
        <taxon>Hypocreomycetidae</taxon>
        <taxon>Glomerellales</taxon>
        <taxon>Glomerellaceae</taxon>
        <taxon>Colletotrichum</taxon>
        <taxon>Colletotrichum destructivum species complex</taxon>
    </lineage>
</organism>
<protein>
    <submittedName>
        <fullName evidence="3">G patch domain-containing protein 1</fullName>
    </submittedName>
</protein>
<comment type="caution">
    <text evidence="3">The sequence shown here is derived from an EMBL/GenBank/DDBJ whole genome shotgun (WGS) entry which is preliminary data.</text>
</comment>
<accession>A0A4U6XRZ1</accession>
<dbReference type="InterPro" id="IPR000467">
    <property type="entry name" value="G_patch_dom"/>
</dbReference>
<dbReference type="EMBL" id="PJEX01000024">
    <property type="protein sequence ID" value="TKW58499.1"/>
    <property type="molecule type" value="Genomic_DNA"/>
</dbReference>
<feature type="region of interest" description="Disordered" evidence="1">
    <location>
        <begin position="241"/>
        <end position="320"/>
    </location>
</feature>
<feature type="compositionally biased region" description="Basic and acidic residues" evidence="1">
    <location>
        <begin position="678"/>
        <end position="700"/>
    </location>
</feature>
<dbReference type="GO" id="GO:0003723">
    <property type="term" value="F:RNA binding"/>
    <property type="evidence" value="ECO:0007669"/>
    <property type="project" value="TreeGrafter"/>
</dbReference>
<dbReference type="GO" id="GO:0006397">
    <property type="term" value="P:mRNA processing"/>
    <property type="evidence" value="ECO:0007669"/>
    <property type="project" value="InterPro"/>
</dbReference>
<proteinExistence type="predicted"/>
<dbReference type="STRING" id="1306861.A0A4U6XRZ1"/>
<reference evidence="3 4" key="1">
    <citation type="journal article" date="2019" name="PLoS ONE">
        <title>Comparative genome analysis indicates high evolutionary potential of pathogenicity genes in Colletotrichum tanaceti.</title>
        <authorList>
            <person name="Lelwala R.V."/>
            <person name="Korhonen P.K."/>
            <person name="Young N.D."/>
            <person name="Scott J.B."/>
            <person name="Ades P.A."/>
            <person name="Gasser R.B."/>
            <person name="Taylor P.W.J."/>
        </authorList>
    </citation>
    <scope>NUCLEOTIDE SEQUENCE [LARGE SCALE GENOMIC DNA]</scope>
    <source>
        <strain evidence="3">BRIP57314</strain>
    </source>
</reference>
<evidence type="ECO:0000313" key="3">
    <source>
        <dbReference type="EMBL" id="TKW58499.1"/>
    </source>
</evidence>
<dbReference type="InterPro" id="IPR011666">
    <property type="entry name" value="DUF1604"/>
</dbReference>
<evidence type="ECO:0000256" key="1">
    <source>
        <dbReference type="SAM" id="MobiDB-lite"/>
    </source>
</evidence>
<dbReference type="PANTHER" id="PTHR13384">
    <property type="entry name" value="G PATCH DOMAIN-CONTAINING PROTEIN 1"/>
    <property type="match status" value="1"/>
</dbReference>
<feature type="region of interest" description="Disordered" evidence="1">
    <location>
        <begin position="662"/>
        <end position="711"/>
    </location>
</feature>
<name>A0A4U6XRZ1_9PEZI</name>
<sequence length="711" mass="76871">MSHNKRSHKTYEADLYDDQLAAHVSFGTPLPPLDPDTRDDGSYVPLHKQQVRDENGRRRLHGAFTGGWSAGYFNTVGSKEGWTPSTFISSRTNRHKGKSNTAHHRPEDYMDEEDLADAATAQEIRTTDPFAALGASSHAGRHPVGLTGLMRRQCDSMGLELLRRMGWKDGQGIGPKVRREARLGDSANTKTAASNETHLFAPDDVGMVTFSRKANQQGLGYREEALLSQLSGSANNQYGLQSFGTDVDKRDDDSASGPHFSLAMPDRKQKQAPRGGFGVGILNDTGSDEDDPYEMGPRISYNRTLGSDKTKKKQSASTTVAANPALRTKPVFVSKSGSARVHVRPTCLDGKPPLKGFVIGQSSEPRLFRQSLSCYPPPPIPPGWASGKCRMDAKHPTAYASTKDAAKAARHDPRSRAAVLGEPVLPGKSVFDYMSTVSRERLAAFTGRSNFPPAKGEALPEPGKTAKQRLQDRLQSIPGLAKETAIAAMSRGAGAGGPYANDEAKRARYRLYLQSAAGFGGSNPTQPQNMTDNDYIKEIEEFYGCAQLFKPMTGFMATRFTTASTGSKGLGDSGSSSDLNVQKLVRPLKPADPVEEAVKMGMYGRMTRLTEDFFPTRLLCKRFGVPPPAHVQPDLEPGAFSETRGSFPGLPASIDTTRQPLIGGMNKNGLSDLPGPKPADDASKTGDKVAEASRPSDDVFRAIFGDSSDEE</sequence>